<gene>
    <name evidence="1" type="ORF">BU24DRAFT_422633</name>
</gene>
<keyword evidence="2" id="KW-1185">Reference proteome</keyword>
<accession>A0A6A5XTL4</accession>
<dbReference type="GeneID" id="54285435"/>
<dbReference type="EMBL" id="ML978069">
    <property type="protein sequence ID" value="KAF2016293.1"/>
    <property type="molecule type" value="Genomic_DNA"/>
</dbReference>
<dbReference type="RefSeq" id="XP_033384632.1">
    <property type="nucleotide sequence ID" value="XM_033528038.1"/>
</dbReference>
<evidence type="ECO:0000313" key="2">
    <source>
        <dbReference type="Proteomes" id="UP000799778"/>
    </source>
</evidence>
<sequence length="72" mass="7832">MTVTRVTPGMVKLVDIKPPKQGAPIQAGPIRRVSPRRSKSFDKTKRNAVVDAPGLRLPIADVGSSYFTSEIQ</sequence>
<proteinExistence type="predicted"/>
<reference evidence="1" key="1">
    <citation type="journal article" date="2020" name="Stud. Mycol.">
        <title>101 Dothideomycetes genomes: a test case for predicting lifestyles and emergence of pathogens.</title>
        <authorList>
            <person name="Haridas S."/>
            <person name="Albert R."/>
            <person name="Binder M."/>
            <person name="Bloem J."/>
            <person name="Labutti K."/>
            <person name="Salamov A."/>
            <person name="Andreopoulos B."/>
            <person name="Baker S."/>
            <person name="Barry K."/>
            <person name="Bills G."/>
            <person name="Bluhm B."/>
            <person name="Cannon C."/>
            <person name="Castanera R."/>
            <person name="Culley D."/>
            <person name="Daum C."/>
            <person name="Ezra D."/>
            <person name="Gonzalez J."/>
            <person name="Henrissat B."/>
            <person name="Kuo A."/>
            <person name="Liang C."/>
            <person name="Lipzen A."/>
            <person name="Lutzoni F."/>
            <person name="Magnuson J."/>
            <person name="Mondo S."/>
            <person name="Nolan M."/>
            <person name="Ohm R."/>
            <person name="Pangilinan J."/>
            <person name="Park H.-J."/>
            <person name="Ramirez L."/>
            <person name="Alfaro M."/>
            <person name="Sun H."/>
            <person name="Tritt A."/>
            <person name="Yoshinaga Y."/>
            <person name="Zwiers L.-H."/>
            <person name="Turgeon B."/>
            <person name="Goodwin S."/>
            <person name="Spatafora J."/>
            <person name="Crous P."/>
            <person name="Grigoriev I."/>
        </authorList>
    </citation>
    <scope>NUCLEOTIDE SEQUENCE</scope>
    <source>
        <strain evidence="1">CBS 175.79</strain>
    </source>
</reference>
<dbReference type="Proteomes" id="UP000799778">
    <property type="component" value="Unassembled WGS sequence"/>
</dbReference>
<evidence type="ECO:0000313" key="1">
    <source>
        <dbReference type="EMBL" id="KAF2016293.1"/>
    </source>
</evidence>
<dbReference type="OrthoDB" id="3782404at2759"/>
<dbReference type="AlphaFoldDB" id="A0A6A5XTL4"/>
<protein>
    <submittedName>
        <fullName evidence="1">Uncharacterized protein</fullName>
    </submittedName>
</protein>
<name>A0A6A5XTL4_9PLEO</name>
<organism evidence="1 2">
    <name type="scientific">Aaosphaeria arxii CBS 175.79</name>
    <dbReference type="NCBI Taxonomy" id="1450172"/>
    <lineage>
        <taxon>Eukaryota</taxon>
        <taxon>Fungi</taxon>
        <taxon>Dikarya</taxon>
        <taxon>Ascomycota</taxon>
        <taxon>Pezizomycotina</taxon>
        <taxon>Dothideomycetes</taxon>
        <taxon>Pleosporomycetidae</taxon>
        <taxon>Pleosporales</taxon>
        <taxon>Pleosporales incertae sedis</taxon>
        <taxon>Aaosphaeria</taxon>
    </lineage>
</organism>